<dbReference type="GO" id="GO:0043190">
    <property type="term" value="C:ATP-binding cassette (ABC) transporter complex"/>
    <property type="evidence" value="ECO:0007669"/>
    <property type="project" value="InterPro"/>
</dbReference>
<dbReference type="GO" id="GO:0030313">
    <property type="term" value="C:cell envelope"/>
    <property type="evidence" value="ECO:0007669"/>
    <property type="project" value="UniProtKB-SubCell"/>
</dbReference>
<dbReference type="PANTHER" id="PTHR30290:SF10">
    <property type="entry name" value="PERIPLASMIC OLIGOPEPTIDE-BINDING PROTEIN-RELATED"/>
    <property type="match status" value="1"/>
</dbReference>
<accession>A0A369B1F7</accession>
<dbReference type="FunFam" id="3.90.76.10:FF:000001">
    <property type="entry name" value="Oligopeptide ABC transporter substrate-binding protein"/>
    <property type="match status" value="1"/>
</dbReference>
<evidence type="ECO:0000256" key="4">
    <source>
        <dbReference type="ARBA" id="ARBA00022729"/>
    </source>
</evidence>
<dbReference type="CDD" id="cd08504">
    <property type="entry name" value="PBP2_OppA"/>
    <property type="match status" value="1"/>
</dbReference>
<dbReference type="SUPFAM" id="SSF53850">
    <property type="entry name" value="Periplasmic binding protein-like II"/>
    <property type="match status" value="1"/>
</dbReference>
<dbReference type="OrthoDB" id="2255988at2"/>
<name>A0A369B1F7_9ENTE</name>
<dbReference type="GO" id="GO:0042597">
    <property type="term" value="C:periplasmic space"/>
    <property type="evidence" value="ECO:0007669"/>
    <property type="project" value="UniProtKB-ARBA"/>
</dbReference>
<protein>
    <submittedName>
        <fullName evidence="7">Peptide ABC transporter substrate-binding protein</fullName>
    </submittedName>
</protein>
<evidence type="ECO:0000313" key="8">
    <source>
        <dbReference type="Proteomes" id="UP000288197"/>
    </source>
</evidence>
<dbReference type="InterPro" id="IPR039424">
    <property type="entry name" value="SBP_5"/>
</dbReference>
<dbReference type="PROSITE" id="PS51257">
    <property type="entry name" value="PROKAR_LIPOPROTEIN"/>
    <property type="match status" value="1"/>
</dbReference>
<feature type="domain" description="Solute-binding protein family 5" evidence="6">
    <location>
        <begin position="77"/>
        <end position="464"/>
    </location>
</feature>
<dbReference type="PANTHER" id="PTHR30290">
    <property type="entry name" value="PERIPLASMIC BINDING COMPONENT OF ABC TRANSPORTER"/>
    <property type="match status" value="1"/>
</dbReference>
<organism evidence="7 8">
    <name type="scientific">Vagococcus fluvialis</name>
    <dbReference type="NCBI Taxonomy" id="2738"/>
    <lineage>
        <taxon>Bacteria</taxon>
        <taxon>Bacillati</taxon>
        <taxon>Bacillota</taxon>
        <taxon>Bacilli</taxon>
        <taxon>Lactobacillales</taxon>
        <taxon>Enterococcaceae</taxon>
        <taxon>Vagococcus</taxon>
    </lineage>
</organism>
<reference evidence="7 8" key="1">
    <citation type="submission" date="2017-05" db="EMBL/GenBank/DDBJ databases">
        <title>Vagococcus spp. assemblies.</title>
        <authorList>
            <person name="Gulvik C.A."/>
        </authorList>
    </citation>
    <scope>NUCLEOTIDE SEQUENCE [LARGE SCALE GENOMIC DNA]</scope>
    <source>
        <strain evidence="7 8">NCFB 2497</strain>
    </source>
</reference>
<dbReference type="PIRSF" id="PIRSF002741">
    <property type="entry name" value="MppA"/>
    <property type="match status" value="1"/>
</dbReference>
<dbReference type="EMBL" id="NGJX01000001">
    <property type="protein sequence ID" value="RSU05565.1"/>
    <property type="molecule type" value="Genomic_DNA"/>
</dbReference>
<proteinExistence type="inferred from homology"/>
<keyword evidence="5" id="KW-0653">Protein transport</keyword>
<dbReference type="InterPro" id="IPR000914">
    <property type="entry name" value="SBP_5_dom"/>
</dbReference>
<dbReference type="Gene3D" id="3.90.76.10">
    <property type="entry name" value="Dipeptide-binding Protein, Domain 1"/>
    <property type="match status" value="1"/>
</dbReference>
<dbReference type="GeneID" id="63145552"/>
<evidence type="ECO:0000256" key="3">
    <source>
        <dbReference type="ARBA" id="ARBA00022448"/>
    </source>
</evidence>
<dbReference type="InterPro" id="IPR030678">
    <property type="entry name" value="Peptide/Ni-bd"/>
</dbReference>
<keyword evidence="3" id="KW-0813">Transport</keyword>
<gene>
    <name evidence="7" type="ORF">CBF32_00795</name>
</gene>
<comment type="subcellular location">
    <subcellularLocation>
        <location evidence="1">Cell envelope</location>
    </subcellularLocation>
</comment>
<dbReference type="Gene3D" id="3.10.105.10">
    <property type="entry name" value="Dipeptide-binding Protein, Domain 3"/>
    <property type="match status" value="1"/>
</dbReference>
<dbReference type="GO" id="GO:1904680">
    <property type="term" value="F:peptide transmembrane transporter activity"/>
    <property type="evidence" value="ECO:0007669"/>
    <property type="project" value="TreeGrafter"/>
</dbReference>
<sequence length="544" mass="61473">MKKLSKFFLVGSLMATFLSGCSTAKETKEVKKESTSLNMMLNSELTSLNTAAILNTPDAIIHTGVFEGLYELNENEEIVPAAAKEMPKISEDGLVYTITLREEGKWSNGDPVTAKDFEYAWKEFINPENAYVYNFLMSETIKNASEISLGEKAIDELGVKTLDDYTLEVTLKEPKPFFTSLLAFPAFFPQHKETVETYKKEYGTTSEKVVFNGPFIIKDWDQAKSNFVLEKNEDYWNKEIVKADEINFEVIKEPSTAFNLFESGQLDIANLSGEMANQNKDNPNFKAYPSSTMNYIRLNQERQKKKTPLANLNLRKALALSVDKETLVNNIIADGSTVLNGAITKDFVSNPVTKKDFREEAGERLPYNLEEAKTYFAKAKEELGDTIELELMTVDESSYQKMAESLQGQWQETLEGLKVTVKSLPTETALNLSSESDYDMFLIYWTPDYQDPISTLNTMKSPNNRHYVSEAFDKELDNAVVTYANDLEKRWDSLVEAEKILMADTAGMISLSQNANAVLQNPDVEGLNYHTFASPISLKQLYKK</sequence>
<dbReference type="GO" id="GO:0015833">
    <property type="term" value="P:peptide transport"/>
    <property type="evidence" value="ECO:0007669"/>
    <property type="project" value="UniProtKB-KW"/>
</dbReference>
<dbReference type="RefSeq" id="WP_114288824.1">
    <property type="nucleotide sequence ID" value="NZ_NGJX01000001.1"/>
</dbReference>
<evidence type="ECO:0000259" key="6">
    <source>
        <dbReference type="Pfam" id="PF00496"/>
    </source>
</evidence>
<keyword evidence="8" id="KW-1185">Reference proteome</keyword>
<evidence type="ECO:0000256" key="2">
    <source>
        <dbReference type="ARBA" id="ARBA00005695"/>
    </source>
</evidence>
<keyword evidence="4" id="KW-0732">Signal</keyword>
<evidence type="ECO:0000256" key="1">
    <source>
        <dbReference type="ARBA" id="ARBA00004196"/>
    </source>
</evidence>
<keyword evidence="5" id="KW-0571">Peptide transport</keyword>
<comment type="caution">
    <text evidence="7">The sequence shown here is derived from an EMBL/GenBank/DDBJ whole genome shotgun (WGS) entry which is preliminary data.</text>
</comment>
<evidence type="ECO:0000256" key="5">
    <source>
        <dbReference type="ARBA" id="ARBA00022856"/>
    </source>
</evidence>
<comment type="similarity">
    <text evidence="2">Belongs to the bacterial solute-binding protein 5 family.</text>
</comment>
<dbReference type="Gene3D" id="3.40.190.10">
    <property type="entry name" value="Periplasmic binding protein-like II"/>
    <property type="match status" value="1"/>
</dbReference>
<dbReference type="Proteomes" id="UP000288197">
    <property type="component" value="Unassembled WGS sequence"/>
</dbReference>
<evidence type="ECO:0000313" key="7">
    <source>
        <dbReference type="EMBL" id="RSU05565.1"/>
    </source>
</evidence>
<dbReference type="AlphaFoldDB" id="A0A369B1F7"/>
<dbReference type="Pfam" id="PF00496">
    <property type="entry name" value="SBP_bac_5"/>
    <property type="match status" value="1"/>
</dbReference>